<dbReference type="OrthoDB" id="796548at2"/>
<comment type="caution">
    <text evidence="2">The sequence shown here is derived from an EMBL/GenBank/DDBJ whole genome shotgun (WGS) entry which is preliminary data.</text>
</comment>
<gene>
    <name evidence="2" type="ORF">KGMB02408_40110</name>
</gene>
<dbReference type="InterPro" id="IPR036286">
    <property type="entry name" value="LexA/Signal_pep-like_sf"/>
</dbReference>
<dbReference type="Pfam" id="PF00717">
    <property type="entry name" value="Peptidase_S24"/>
    <property type="match status" value="1"/>
</dbReference>
<dbReference type="RefSeq" id="WP_125042525.1">
    <property type="nucleotide sequence ID" value="NZ_BHWB01000019.1"/>
</dbReference>
<dbReference type="AlphaFoldDB" id="A0A401LZT4"/>
<sequence length="116" mass="13114">MTESKVIAFSIEGDSMDNGSNESLPQGCYVFVEAYSIDNFKSSITSKPDDFWVIKTKDGYLVKQVTGYVEEDAVQCHSLNPKYQDYIIKLEDIISVYLVTARQSKIVRHFGWGSAK</sequence>
<dbReference type="SUPFAM" id="SSF51306">
    <property type="entry name" value="LexA/Signal peptidase"/>
    <property type="match status" value="1"/>
</dbReference>
<organism evidence="2 3">
    <name type="scientific">Bacteroides faecalis</name>
    <dbReference type="NCBI Taxonomy" id="2447885"/>
    <lineage>
        <taxon>Bacteria</taxon>
        <taxon>Pseudomonadati</taxon>
        <taxon>Bacteroidota</taxon>
        <taxon>Bacteroidia</taxon>
        <taxon>Bacteroidales</taxon>
        <taxon>Bacteroidaceae</taxon>
        <taxon>Bacteroides</taxon>
    </lineage>
</organism>
<keyword evidence="3" id="KW-1185">Reference proteome</keyword>
<dbReference type="CDD" id="cd06529">
    <property type="entry name" value="S24_LexA-like"/>
    <property type="match status" value="1"/>
</dbReference>
<feature type="domain" description="Peptidase S24/S26A/S26B/S26C" evidence="1">
    <location>
        <begin position="3"/>
        <end position="91"/>
    </location>
</feature>
<evidence type="ECO:0000313" key="3">
    <source>
        <dbReference type="Proteomes" id="UP000288079"/>
    </source>
</evidence>
<dbReference type="Proteomes" id="UP000288079">
    <property type="component" value="Unassembled WGS sequence"/>
</dbReference>
<reference evidence="2 3" key="1">
    <citation type="submission" date="2018-10" db="EMBL/GenBank/DDBJ databases">
        <title>Draft Genome Sequence of Bacteroides sp. KCTC 15687.</title>
        <authorList>
            <person name="Yu S.Y."/>
            <person name="Kim J.S."/>
            <person name="Oh B.S."/>
            <person name="Park S.H."/>
            <person name="Kang S.W."/>
            <person name="Park J.E."/>
            <person name="Choi S.H."/>
            <person name="Han K.I."/>
            <person name="Lee K.C."/>
            <person name="Eom M.K."/>
            <person name="Suh M.K."/>
            <person name="Lee D.H."/>
            <person name="Yoon H."/>
            <person name="Kim B."/>
            <person name="Yang S.J."/>
            <person name="Lee J.S."/>
            <person name="Lee J.H."/>
        </authorList>
    </citation>
    <scope>NUCLEOTIDE SEQUENCE [LARGE SCALE GENOMIC DNA]</scope>
    <source>
        <strain evidence="2 3">KCTC 15687</strain>
    </source>
</reference>
<accession>A0A401LZT4</accession>
<dbReference type="Gene3D" id="2.10.109.10">
    <property type="entry name" value="Umud Fragment, subunit A"/>
    <property type="match status" value="1"/>
</dbReference>
<dbReference type="InterPro" id="IPR015927">
    <property type="entry name" value="Peptidase_S24_S26A/B/C"/>
</dbReference>
<protein>
    <recommendedName>
        <fullName evidence="1">Peptidase S24/S26A/S26B/S26C domain-containing protein</fullName>
    </recommendedName>
</protein>
<proteinExistence type="predicted"/>
<dbReference type="InterPro" id="IPR039418">
    <property type="entry name" value="LexA-like"/>
</dbReference>
<name>A0A401LZT4_9BACE</name>
<evidence type="ECO:0000313" key="2">
    <source>
        <dbReference type="EMBL" id="GCB37066.1"/>
    </source>
</evidence>
<evidence type="ECO:0000259" key="1">
    <source>
        <dbReference type="Pfam" id="PF00717"/>
    </source>
</evidence>
<dbReference type="EMBL" id="BHWB01000019">
    <property type="protein sequence ID" value="GCB37066.1"/>
    <property type="molecule type" value="Genomic_DNA"/>
</dbReference>